<dbReference type="EMBL" id="WQNF01000001">
    <property type="protein sequence ID" value="MVT63789.1"/>
    <property type="molecule type" value="Genomic_DNA"/>
</dbReference>
<evidence type="ECO:0000256" key="2">
    <source>
        <dbReference type="SAM" id="Phobius"/>
    </source>
</evidence>
<dbReference type="Proteomes" id="UP000436468">
    <property type="component" value="Unassembled WGS sequence"/>
</dbReference>
<organism evidence="3 4">
    <name type="scientific">Bradyrhizobium pachyrhizi</name>
    <dbReference type="NCBI Taxonomy" id="280333"/>
    <lineage>
        <taxon>Bacteria</taxon>
        <taxon>Pseudomonadati</taxon>
        <taxon>Pseudomonadota</taxon>
        <taxon>Alphaproteobacteria</taxon>
        <taxon>Hyphomicrobiales</taxon>
        <taxon>Nitrobacteraceae</taxon>
        <taxon>Bradyrhizobium</taxon>
    </lineage>
</organism>
<proteinExistence type="predicted"/>
<keyword evidence="2" id="KW-1133">Transmembrane helix</keyword>
<feature type="transmembrane region" description="Helical" evidence="2">
    <location>
        <begin position="33"/>
        <end position="53"/>
    </location>
</feature>
<comment type="caution">
    <text evidence="3">The sequence shown here is derived from an EMBL/GenBank/DDBJ whole genome shotgun (WGS) entry which is preliminary data.</text>
</comment>
<evidence type="ECO:0008006" key="5">
    <source>
        <dbReference type="Google" id="ProtNLM"/>
    </source>
</evidence>
<feature type="region of interest" description="Disordered" evidence="1">
    <location>
        <begin position="272"/>
        <end position="302"/>
    </location>
</feature>
<reference evidence="3 4" key="1">
    <citation type="submission" date="2019-12" db="EMBL/GenBank/DDBJ databases">
        <title>Draft genome sequences Bradyrhizobium cajani AMBPC1010, Bradyrhizobium pachyrhizi AMBPC1040 and Bradyrhizobium yuanmingense ALSPC3051, three plant growth promoting strains isolated from nodules of Cajanus cajan L. in Dominican Republic.</title>
        <authorList>
            <person name="Flores-Felix J.D."/>
            <person name="Araujo J."/>
            <person name="Diaz-Alcantara C."/>
            <person name="Gonzalez-Andres F."/>
            <person name="Velazquez E."/>
        </authorList>
    </citation>
    <scope>NUCLEOTIDE SEQUENCE [LARGE SCALE GENOMIC DNA]</scope>
    <source>
        <strain evidence="3 4">1040</strain>
    </source>
</reference>
<feature type="transmembrane region" description="Helical" evidence="2">
    <location>
        <begin position="140"/>
        <end position="158"/>
    </location>
</feature>
<evidence type="ECO:0000256" key="1">
    <source>
        <dbReference type="SAM" id="MobiDB-lite"/>
    </source>
</evidence>
<dbReference type="AlphaFoldDB" id="A0A844SI88"/>
<evidence type="ECO:0000313" key="4">
    <source>
        <dbReference type="Proteomes" id="UP000436468"/>
    </source>
</evidence>
<name>A0A844SI88_9BRAD</name>
<accession>A0A844SI88</accession>
<feature type="transmembrane region" description="Helical" evidence="2">
    <location>
        <begin position="164"/>
        <end position="185"/>
    </location>
</feature>
<protein>
    <recommendedName>
        <fullName evidence="5">Transmembrane protein</fullName>
    </recommendedName>
</protein>
<keyword evidence="4" id="KW-1185">Reference proteome</keyword>
<keyword evidence="2" id="KW-0812">Transmembrane</keyword>
<feature type="transmembrane region" description="Helical" evidence="2">
    <location>
        <begin position="108"/>
        <end position="128"/>
    </location>
</feature>
<feature type="transmembrane region" description="Helical" evidence="2">
    <location>
        <begin position="73"/>
        <end position="96"/>
    </location>
</feature>
<evidence type="ECO:0000313" key="3">
    <source>
        <dbReference type="EMBL" id="MVT63789.1"/>
    </source>
</evidence>
<keyword evidence="2" id="KW-0472">Membrane</keyword>
<gene>
    <name evidence="3" type="ORF">GPL21_01495</name>
</gene>
<feature type="compositionally biased region" description="Low complexity" evidence="1">
    <location>
        <begin position="272"/>
        <end position="293"/>
    </location>
</feature>
<sequence length="302" mass="33319">MSLVSATNIAIWFALYRQFNEQANGSFSNTSGIGLMMLLCAAYVFGCAFRSVLPRADVQRICLFDTWLSSVVVGRTVATVAEVCFAAQWAIILHQLGTMTGAETTVNIAWIIVPLIVIAECFSWYAVLTTHYLCNAIENSIWAVVFFLVGIALCRLLPEFHGPVRWAFIVAILGIAGFLAFLMTVDVPMYLNRWRANLAAGGTLLHPLEGLRDVSRRWVVTHDIAEWREEIAWMSLYFSMAVWSSLALCVGYSLEDQLPRYRTEPAIVTATPASERTTPATASTTPTAQHTATIDAAAPSRN</sequence>